<keyword evidence="4" id="KW-1185">Reference proteome</keyword>
<accession>A0AA86P2P4</accession>
<dbReference type="AlphaFoldDB" id="A0AA86P2P4"/>
<comment type="caution">
    <text evidence="2">The sequence shown here is derived from an EMBL/GenBank/DDBJ whole genome shotgun (WGS) entry which is preliminary data.</text>
</comment>
<evidence type="ECO:0000313" key="4">
    <source>
        <dbReference type="Proteomes" id="UP001642409"/>
    </source>
</evidence>
<evidence type="ECO:0000313" key="2">
    <source>
        <dbReference type="EMBL" id="CAI9929087.1"/>
    </source>
</evidence>
<proteinExistence type="predicted"/>
<dbReference type="Proteomes" id="UP001642409">
    <property type="component" value="Unassembled WGS sequence"/>
</dbReference>
<dbReference type="EMBL" id="CAXDID020000049">
    <property type="protein sequence ID" value="CAL6004707.1"/>
    <property type="molecule type" value="Genomic_DNA"/>
</dbReference>
<dbReference type="EMBL" id="CATOUU010000424">
    <property type="protein sequence ID" value="CAI9929087.1"/>
    <property type="molecule type" value="Genomic_DNA"/>
</dbReference>
<feature type="compositionally biased region" description="Polar residues" evidence="1">
    <location>
        <begin position="71"/>
        <end position="81"/>
    </location>
</feature>
<evidence type="ECO:0000313" key="3">
    <source>
        <dbReference type="EMBL" id="CAL6004707.1"/>
    </source>
</evidence>
<protein>
    <submittedName>
        <fullName evidence="3">Hypothetical_protein</fullName>
    </submittedName>
</protein>
<reference evidence="3 4" key="2">
    <citation type="submission" date="2024-07" db="EMBL/GenBank/DDBJ databases">
        <authorList>
            <person name="Akdeniz Z."/>
        </authorList>
    </citation>
    <scope>NUCLEOTIDE SEQUENCE [LARGE SCALE GENOMIC DNA]</scope>
</reference>
<sequence>MKALFDRQKQLITSRSHTPSRKSFIPIMTSMTKSSTMFKRDSIISEVDQTTIFTDVAKNKNTTKNNKSEIETSQNSNYSNNSDIELNRELITGAEFLEFIDKLL</sequence>
<gene>
    <name evidence="2" type="ORF">HINF_LOCUS16732</name>
    <name evidence="3" type="ORF">HINF_LOCUS19016</name>
</gene>
<feature type="region of interest" description="Disordered" evidence="1">
    <location>
        <begin position="61"/>
        <end position="81"/>
    </location>
</feature>
<reference evidence="2" key="1">
    <citation type="submission" date="2023-06" db="EMBL/GenBank/DDBJ databases">
        <authorList>
            <person name="Kurt Z."/>
        </authorList>
    </citation>
    <scope>NUCLEOTIDE SEQUENCE</scope>
</reference>
<name>A0AA86P2P4_9EUKA</name>
<organism evidence="2">
    <name type="scientific">Hexamita inflata</name>
    <dbReference type="NCBI Taxonomy" id="28002"/>
    <lineage>
        <taxon>Eukaryota</taxon>
        <taxon>Metamonada</taxon>
        <taxon>Diplomonadida</taxon>
        <taxon>Hexamitidae</taxon>
        <taxon>Hexamitinae</taxon>
        <taxon>Hexamita</taxon>
    </lineage>
</organism>
<evidence type="ECO:0000256" key="1">
    <source>
        <dbReference type="SAM" id="MobiDB-lite"/>
    </source>
</evidence>